<reference evidence="2 5" key="2">
    <citation type="submission" date="2018-03" db="EMBL/GenBank/DDBJ databases">
        <title>Genomic Encyclopedia of Archaeal and Bacterial Type Strains, Phase II (KMG-II): from individual species to whole genera.</title>
        <authorList>
            <person name="Goeker M."/>
        </authorList>
    </citation>
    <scope>NUCLEOTIDE SEQUENCE [LARGE SCALE GENOMIC DNA]</scope>
    <source>
        <strain evidence="2 5">DSM 29956</strain>
    </source>
</reference>
<keyword evidence="1" id="KW-0812">Transmembrane</keyword>
<name>A0A1X6ZL96_9RHOB</name>
<evidence type="ECO:0000313" key="4">
    <source>
        <dbReference type="Proteomes" id="UP000193495"/>
    </source>
</evidence>
<dbReference type="Pfam" id="PF07386">
    <property type="entry name" value="DUF1499"/>
    <property type="match status" value="1"/>
</dbReference>
<dbReference type="AlphaFoldDB" id="A0A1X6ZL96"/>
<dbReference type="RefSeq" id="WP_207569262.1">
    <property type="nucleotide sequence ID" value="NZ_FWFY01000007.1"/>
</dbReference>
<evidence type="ECO:0000313" key="2">
    <source>
        <dbReference type="EMBL" id="PSK80237.1"/>
    </source>
</evidence>
<dbReference type="Proteomes" id="UP000193495">
    <property type="component" value="Unassembled WGS sequence"/>
</dbReference>
<feature type="transmembrane region" description="Helical" evidence="1">
    <location>
        <begin position="43"/>
        <end position="64"/>
    </location>
</feature>
<feature type="transmembrane region" description="Helical" evidence="1">
    <location>
        <begin position="7"/>
        <end position="31"/>
    </location>
</feature>
<evidence type="ECO:0000313" key="3">
    <source>
        <dbReference type="EMBL" id="SLN54469.1"/>
    </source>
</evidence>
<dbReference type="InterPro" id="IPR010865">
    <property type="entry name" value="DUF1499"/>
</dbReference>
<gene>
    <name evidence="2" type="ORF">CLV79_1265</name>
    <name evidence="3" type="ORF">LOS8367_02564</name>
</gene>
<keyword evidence="1" id="KW-0472">Membrane</keyword>
<organism evidence="3 4">
    <name type="scientific">Limimaricola soesokkakensis</name>
    <dbReference type="NCBI Taxonomy" id="1343159"/>
    <lineage>
        <taxon>Bacteria</taxon>
        <taxon>Pseudomonadati</taxon>
        <taxon>Pseudomonadota</taxon>
        <taxon>Alphaproteobacteria</taxon>
        <taxon>Rhodobacterales</taxon>
        <taxon>Paracoccaceae</taxon>
        <taxon>Limimaricola</taxon>
    </lineage>
</organism>
<accession>A0A1X6ZL96</accession>
<evidence type="ECO:0000256" key="1">
    <source>
        <dbReference type="SAM" id="Phobius"/>
    </source>
</evidence>
<dbReference type="Proteomes" id="UP000240624">
    <property type="component" value="Unassembled WGS sequence"/>
</dbReference>
<proteinExistence type="predicted"/>
<keyword evidence="1" id="KW-1133">Transmembrane helix</keyword>
<feature type="transmembrane region" description="Helical" evidence="1">
    <location>
        <begin position="71"/>
        <end position="93"/>
    </location>
</feature>
<protein>
    <submittedName>
        <fullName evidence="2">Uncharacterized protein DUF1499</fullName>
    </submittedName>
</protein>
<evidence type="ECO:0000313" key="5">
    <source>
        <dbReference type="Proteomes" id="UP000240624"/>
    </source>
</evidence>
<sequence length="241" mass="25294">MQHAGKIALFVAIAGLVGVALMLFGARFGLWEPIVGFGLYRTYLTPLGATVAGLGLLAVVIHAVRKERKGALAGGLAAVIGVACLAPTIASAINPPPRAAPIHDISTDTVNPPEFEVLDETRAGASNTLDYGGAELAAAQAASYPDIAPLETDLSPDAAYQRALTVAEDMGWDIVASDPDRLRFEATARTSVFYFADDVVVVVAAQDEGSRIDMRGVSRVGRSDQGVNAARIRAFQDRFGE</sequence>
<keyword evidence="5" id="KW-1185">Reference proteome</keyword>
<reference evidence="3 4" key="1">
    <citation type="submission" date="2017-03" db="EMBL/GenBank/DDBJ databases">
        <authorList>
            <person name="Afonso C.L."/>
            <person name="Miller P.J."/>
            <person name="Scott M.A."/>
            <person name="Spackman E."/>
            <person name="Goraichik I."/>
            <person name="Dimitrov K.M."/>
            <person name="Suarez D.L."/>
            <person name="Swayne D.E."/>
        </authorList>
    </citation>
    <scope>NUCLEOTIDE SEQUENCE [LARGE SCALE GENOMIC DNA]</scope>
    <source>
        <strain evidence="3 4">CECT 8367</strain>
    </source>
</reference>
<dbReference type="EMBL" id="FWFY01000007">
    <property type="protein sequence ID" value="SLN54469.1"/>
    <property type="molecule type" value="Genomic_DNA"/>
</dbReference>
<dbReference type="EMBL" id="PYGB01000026">
    <property type="protein sequence ID" value="PSK80237.1"/>
    <property type="molecule type" value="Genomic_DNA"/>
</dbReference>